<dbReference type="EMBL" id="CP033137">
    <property type="protein sequence ID" value="AYO14388.1"/>
    <property type="molecule type" value="Genomic_DNA"/>
</dbReference>
<organism evidence="2 3">
    <name type="scientific">Vibrio owensii</name>
    <dbReference type="NCBI Taxonomy" id="696485"/>
    <lineage>
        <taxon>Bacteria</taxon>
        <taxon>Pseudomonadati</taxon>
        <taxon>Pseudomonadota</taxon>
        <taxon>Gammaproteobacteria</taxon>
        <taxon>Vibrionales</taxon>
        <taxon>Vibrionaceae</taxon>
        <taxon>Vibrio</taxon>
    </lineage>
</organism>
<dbReference type="RefSeq" id="WP_122044977.1">
    <property type="nucleotide sequence ID" value="NZ_CP033137.1"/>
</dbReference>
<dbReference type="EMBL" id="CP033137">
    <property type="protein sequence ID" value="AYO15264.1"/>
    <property type="molecule type" value="Genomic_DNA"/>
</dbReference>
<reference evidence="2 3" key="1">
    <citation type="submission" date="2018-10" db="EMBL/GenBank/DDBJ databases">
        <title>Whole Genome of Vibrio owensii strain 170502, isolated from Acute Hepatopancreatic Necrosis Disease (AHPND) shrimp.</title>
        <authorList>
            <person name="Yan M."/>
            <person name="Wang X."/>
            <person name="Wang Y."/>
        </authorList>
    </citation>
    <scope>NUCLEOTIDE SEQUENCE [LARGE SCALE GENOMIC DNA]</scope>
    <source>
        <strain evidence="2 3">1700302</strain>
    </source>
</reference>
<evidence type="ECO:0008006" key="4">
    <source>
        <dbReference type="Google" id="ProtNLM"/>
    </source>
</evidence>
<sequence length="144" mass="16039">MLEVEKVMAHMKANPDTWFAEREITKSVGSKASPKGMTRSLMHLVSIDGLITKKEPGRPYFYKYKGDVESVGKCKGCKSSVEARVLVDGHCNQCRKGKSLSPTLSDVDAWRAARDKMFTTVLRLPFGLPTGAYERIVRGNKLCL</sequence>
<accession>A0ABN5Q310</accession>
<keyword evidence="3" id="KW-1185">Reference proteome</keyword>
<evidence type="ECO:0000313" key="2">
    <source>
        <dbReference type="EMBL" id="AYO15264.1"/>
    </source>
</evidence>
<name>A0ABN5Q310_9VIBR</name>
<protein>
    <recommendedName>
        <fullName evidence="4">Transcriptional regulator</fullName>
    </recommendedName>
</protein>
<gene>
    <name evidence="1" type="ORF">D0812_08215</name>
    <name evidence="2" type="ORF">D0812_12890</name>
</gene>
<proteinExistence type="predicted"/>
<evidence type="ECO:0000313" key="1">
    <source>
        <dbReference type="EMBL" id="AYO14388.1"/>
    </source>
</evidence>
<dbReference type="Proteomes" id="UP000272136">
    <property type="component" value="Chromosome 1"/>
</dbReference>
<evidence type="ECO:0000313" key="3">
    <source>
        <dbReference type="Proteomes" id="UP000272136"/>
    </source>
</evidence>